<dbReference type="SUPFAM" id="SSF56112">
    <property type="entry name" value="Protein kinase-like (PK-like)"/>
    <property type="match status" value="1"/>
</dbReference>
<dbReference type="GO" id="GO:0016301">
    <property type="term" value="F:kinase activity"/>
    <property type="evidence" value="ECO:0007669"/>
    <property type="project" value="UniProtKB-KW"/>
</dbReference>
<dbReference type="RefSeq" id="WP_380582539.1">
    <property type="nucleotide sequence ID" value="NZ_JBHSQJ010000042.1"/>
</dbReference>
<sequence length="852" mass="86107">MRPVGSKYLLEEPLGRGATGTVWRARMRDDAASLVAIKVLREELATDPDVVMRFLRERSVLLRLVHPNVVRVRDLVVEGEVLALVMDLVDGPDLFRHLRDHGPLGPVAASLLMAQVADALAASHADGVVHRDLKPANVLLATEQTADGPLLRPLLTDFGIARLADSPGITRTHEFVGTPTYVAPETAEGREQTSAVDVYGAGVMLYELVTGRPPFRGDGPLQTLQAHLQQEPERPRNLPEPLWTVIERTLRKAPEERPGAASLATALRTVAAGVGVHATVAQIEAANAVAYLLTPPQFAPTAGSSPFPGNSDPTLAGQSSVARTPLGAGGVFGTPADPTQVLPGSAGGPGAFGTAAAASSQNGAGAFGGPADSVSGSGPVQQGAGGVFGTPADPTQVLPGSAGAAAGPGAFGTAAAASSQNGAGAFGGPADSVSGSGPVQQGAGGVFGTPADPTQVLPGSAGAAAGPGAFGTAAAASSQNGAGAFGGPADSVSGSGPVQQGAGGVFGTPADPTQVLPGSAGAAAGPGAFGTAAAASSQNGAGAFGGPADSVSGSGPAQHGAGAFGAPADPTQVLPGSGGVGPGGGGFNSAADATQVLPGSGRGHGVAGGGSALPEQGADGRDLWRQPGGGTGAEGTRVMPTAAGPDGQSGQHHPWESQLRAARTRNEQTQVAWLPPEPEPDVAPPPYQAPAPAPTARPNGRAVSAAQARREAQVAPAPYRPAPPQPERRDPLADPAPAVRPAPAQPERRRDREPDRDRGYDRDREPEYRERAPRRPRRRMRIPGGGCLKFLLVLVVAGFLVWQFSPLHGWIDHGVRTVEGWWHAVVHEYHRITGTVNQVNKTVKNVKSINGG</sequence>
<feature type="region of interest" description="Disordered" evidence="10">
    <location>
        <begin position="363"/>
        <end position="401"/>
    </location>
</feature>
<dbReference type="EC" id="2.7.11.1" evidence="1"/>
<keyword evidence="3" id="KW-0808">Transferase</keyword>
<keyword evidence="2" id="KW-0723">Serine/threonine-protein kinase</keyword>
<evidence type="ECO:0000313" key="12">
    <source>
        <dbReference type="EMBL" id="MFC5907774.1"/>
    </source>
</evidence>
<feature type="region of interest" description="Disordered" evidence="10">
    <location>
        <begin position="674"/>
        <end position="779"/>
    </location>
</feature>
<organism evidence="12 13">
    <name type="scientific">Streptacidiphilus monticola</name>
    <dbReference type="NCBI Taxonomy" id="2161674"/>
    <lineage>
        <taxon>Bacteria</taxon>
        <taxon>Bacillati</taxon>
        <taxon>Actinomycetota</taxon>
        <taxon>Actinomycetes</taxon>
        <taxon>Kitasatosporales</taxon>
        <taxon>Streptomycetaceae</taxon>
        <taxon>Streptacidiphilus</taxon>
    </lineage>
</organism>
<evidence type="ECO:0000256" key="8">
    <source>
        <dbReference type="ARBA" id="ARBA00048679"/>
    </source>
</evidence>
<name>A0ABW1G2A3_9ACTN</name>
<keyword evidence="5 12" id="KW-0418">Kinase</keyword>
<evidence type="ECO:0000313" key="13">
    <source>
        <dbReference type="Proteomes" id="UP001596174"/>
    </source>
</evidence>
<dbReference type="InterPro" id="IPR011009">
    <property type="entry name" value="Kinase-like_dom_sf"/>
</dbReference>
<dbReference type="Gene3D" id="3.30.200.20">
    <property type="entry name" value="Phosphorylase Kinase, domain 1"/>
    <property type="match status" value="1"/>
</dbReference>
<dbReference type="PANTHER" id="PTHR24356">
    <property type="entry name" value="SERINE/THREONINE-PROTEIN KINASE"/>
    <property type="match status" value="1"/>
</dbReference>
<evidence type="ECO:0000256" key="7">
    <source>
        <dbReference type="ARBA" id="ARBA00047899"/>
    </source>
</evidence>
<dbReference type="PROSITE" id="PS00108">
    <property type="entry name" value="PROTEIN_KINASE_ST"/>
    <property type="match status" value="1"/>
</dbReference>
<dbReference type="InterPro" id="IPR017441">
    <property type="entry name" value="Protein_kinase_ATP_BS"/>
</dbReference>
<comment type="caution">
    <text evidence="12">The sequence shown here is derived from an EMBL/GenBank/DDBJ whole genome shotgun (WGS) entry which is preliminary data.</text>
</comment>
<keyword evidence="6 9" id="KW-0067">ATP-binding</keyword>
<gene>
    <name evidence="12" type="ORF">ACFP3V_11155</name>
</gene>
<dbReference type="PANTHER" id="PTHR24356:SF1">
    <property type="entry name" value="SERINE_THREONINE-PROTEIN KINASE GREATWALL"/>
    <property type="match status" value="1"/>
</dbReference>
<reference evidence="13" key="1">
    <citation type="journal article" date="2019" name="Int. J. Syst. Evol. Microbiol.">
        <title>The Global Catalogue of Microorganisms (GCM) 10K type strain sequencing project: providing services to taxonomists for standard genome sequencing and annotation.</title>
        <authorList>
            <consortium name="The Broad Institute Genomics Platform"/>
            <consortium name="The Broad Institute Genome Sequencing Center for Infectious Disease"/>
            <person name="Wu L."/>
            <person name="Ma J."/>
        </authorList>
    </citation>
    <scope>NUCLEOTIDE SEQUENCE [LARGE SCALE GENOMIC DNA]</scope>
    <source>
        <strain evidence="13">JCM 4816</strain>
    </source>
</reference>
<evidence type="ECO:0000256" key="4">
    <source>
        <dbReference type="ARBA" id="ARBA00022741"/>
    </source>
</evidence>
<feature type="compositionally biased region" description="Gly residues" evidence="10">
    <location>
        <begin position="576"/>
        <end position="587"/>
    </location>
</feature>
<proteinExistence type="predicted"/>
<protein>
    <recommendedName>
        <fullName evidence="1">non-specific serine/threonine protein kinase</fullName>
        <ecNumber evidence="1">2.7.11.1</ecNumber>
    </recommendedName>
</protein>
<dbReference type="EMBL" id="JBHSQJ010000042">
    <property type="protein sequence ID" value="MFC5907774.1"/>
    <property type="molecule type" value="Genomic_DNA"/>
</dbReference>
<feature type="binding site" evidence="9">
    <location>
        <position position="38"/>
    </location>
    <ligand>
        <name>ATP</name>
        <dbReference type="ChEBI" id="CHEBI:30616"/>
    </ligand>
</feature>
<dbReference type="Gene3D" id="1.10.510.10">
    <property type="entry name" value="Transferase(Phosphotransferase) domain 1"/>
    <property type="match status" value="1"/>
</dbReference>
<dbReference type="PROSITE" id="PS50011">
    <property type="entry name" value="PROTEIN_KINASE_DOM"/>
    <property type="match status" value="1"/>
</dbReference>
<feature type="compositionally biased region" description="Gly residues" evidence="10">
    <location>
        <begin position="600"/>
        <end position="611"/>
    </location>
</feature>
<evidence type="ECO:0000256" key="10">
    <source>
        <dbReference type="SAM" id="MobiDB-lite"/>
    </source>
</evidence>
<dbReference type="SMART" id="SM00220">
    <property type="entry name" value="S_TKc"/>
    <property type="match status" value="1"/>
</dbReference>
<evidence type="ECO:0000259" key="11">
    <source>
        <dbReference type="PROSITE" id="PS50011"/>
    </source>
</evidence>
<dbReference type="InterPro" id="IPR000719">
    <property type="entry name" value="Prot_kinase_dom"/>
</dbReference>
<feature type="region of interest" description="Disordered" evidence="10">
    <location>
        <begin position="486"/>
        <end position="519"/>
    </location>
</feature>
<evidence type="ECO:0000256" key="2">
    <source>
        <dbReference type="ARBA" id="ARBA00022527"/>
    </source>
</evidence>
<dbReference type="PROSITE" id="PS00107">
    <property type="entry name" value="PROTEIN_KINASE_ATP"/>
    <property type="match status" value="1"/>
</dbReference>
<feature type="region of interest" description="Disordered" evidence="10">
    <location>
        <begin position="544"/>
        <end position="656"/>
    </location>
</feature>
<evidence type="ECO:0000256" key="1">
    <source>
        <dbReference type="ARBA" id="ARBA00012513"/>
    </source>
</evidence>
<feature type="compositionally biased region" description="Polar residues" evidence="10">
    <location>
        <begin position="302"/>
        <end position="322"/>
    </location>
</feature>
<feature type="compositionally biased region" description="Basic and acidic residues" evidence="10">
    <location>
        <begin position="746"/>
        <end position="773"/>
    </location>
</feature>
<dbReference type="Pfam" id="PF00069">
    <property type="entry name" value="Pkinase"/>
    <property type="match status" value="1"/>
</dbReference>
<feature type="compositionally biased region" description="Pro residues" evidence="10">
    <location>
        <begin position="675"/>
        <end position="695"/>
    </location>
</feature>
<evidence type="ECO:0000256" key="6">
    <source>
        <dbReference type="ARBA" id="ARBA00022840"/>
    </source>
</evidence>
<feature type="region of interest" description="Disordered" evidence="10">
    <location>
        <begin position="427"/>
        <end position="460"/>
    </location>
</feature>
<dbReference type="CDD" id="cd14014">
    <property type="entry name" value="STKc_PknB_like"/>
    <property type="match status" value="1"/>
</dbReference>
<comment type="catalytic activity">
    <reaction evidence="7">
        <text>L-threonyl-[protein] + ATP = O-phospho-L-threonyl-[protein] + ADP + H(+)</text>
        <dbReference type="Rhea" id="RHEA:46608"/>
        <dbReference type="Rhea" id="RHEA-COMP:11060"/>
        <dbReference type="Rhea" id="RHEA-COMP:11605"/>
        <dbReference type="ChEBI" id="CHEBI:15378"/>
        <dbReference type="ChEBI" id="CHEBI:30013"/>
        <dbReference type="ChEBI" id="CHEBI:30616"/>
        <dbReference type="ChEBI" id="CHEBI:61977"/>
        <dbReference type="ChEBI" id="CHEBI:456216"/>
        <dbReference type="EC" id="2.7.11.1"/>
    </reaction>
</comment>
<evidence type="ECO:0000256" key="3">
    <source>
        <dbReference type="ARBA" id="ARBA00022679"/>
    </source>
</evidence>
<accession>A0ABW1G2A3</accession>
<keyword evidence="4 9" id="KW-0547">Nucleotide-binding</keyword>
<feature type="region of interest" description="Disordered" evidence="10">
    <location>
        <begin position="302"/>
        <end position="347"/>
    </location>
</feature>
<dbReference type="Proteomes" id="UP001596174">
    <property type="component" value="Unassembled WGS sequence"/>
</dbReference>
<evidence type="ECO:0000256" key="9">
    <source>
        <dbReference type="PROSITE-ProRule" id="PRU10141"/>
    </source>
</evidence>
<dbReference type="InterPro" id="IPR008271">
    <property type="entry name" value="Ser/Thr_kinase_AS"/>
</dbReference>
<comment type="catalytic activity">
    <reaction evidence="8">
        <text>L-seryl-[protein] + ATP = O-phospho-L-seryl-[protein] + ADP + H(+)</text>
        <dbReference type="Rhea" id="RHEA:17989"/>
        <dbReference type="Rhea" id="RHEA-COMP:9863"/>
        <dbReference type="Rhea" id="RHEA-COMP:11604"/>
        <dbReference type="ChEBI" id="CHEBI:15378"/>
        <dbReference type="ChEBI" id="CHEBI:29999"/>
        <dbReference type="ChEBI" id="CHEBI:30616"/>
        <dbReference type="ChEBI" id="CHEBI:83421"/>
        <dbReference type="ChEBI" id="CHEBI:456216"/>
        <dbReference type="EC" id="2.7.11.1"/>
    </reaction>
</comment>
<evidence type="ECO:0000256" key="5">
    <source>
        <dbReference type="ARBA" id="ARBA00022777"/>
    </source>
</evidence>
<feature type="domain" description="Protein kinase" evidence="11">
    <location>
        <begin position="8"/>
        <end position="280"/>
    </location>
</feature>
<dbReference type="InterPro" id="IPR050236">
    <property type="entry name" value="Ser_Thr_kinase_AGC"/>
</dbReference>
<keyword evidence="13" id="KW-1185">Reference proteome</keyword>